<proteinExistence type="predicted"/>
<gene>
    <name evidence="2" type="ORF">N7532_003820</name>
</gene>
<organism evidence="2 3">
    <name type="scientific">Penicillium argentinense</name>
    <dbReference type="NCBI Taxonomy" id="1131581"/>
    <lineage>
        <taxon>Eukaryota</taxon>
        <taxon>Fungi</taxon>
        <taxon>Dikarya</taxon>
        <taxon>Ascomycota</taxon>
        <taxon>Pezizomycotina</taxon>
        <taxon>Eurotiomycetes</taxon>
        <taxon>Eurotiomycetidae</taxon>
        <taxon>Eurotiales</taxon>
        <taxon>Aspergillaceae</taxon>
        <taxon>Penicillium</taxon>
    </lineage>
</organism>
<feature type="compositionally biased region" description="Acidic residues" evidence="1">
    <location>
        <begin position="129"/>
        <end position="139"/>
    </location>
</feature>
<dbReference type="EMBL" id="JAPQKI010000004">
    <property type="protein sequence ID" value="KAJ5103291.1"/>
    <property type="molecule type" value="Genomic_DNA"/>
</dbReference>
<evidence type="ECO:0000313" key="2">
    <source>
        <dbReference type="EMBL" id="KAJ5103291.1"/>
    </source>
</evidence>
<name>A0A9W9KEW4_9EURO</name>
<dbReference type="AlphaFoldDB" id="A0A9W9KEW4"/>
<sequence length="394" mass="43427">MPDEPRRIIIEKSSTVRRRYQRSNKVKKFTAAELKRMEREEELSRRAKAIREKEKKRIANKKKREEQERERKRLGLPDPNAAKIPASQPLLSNFLGLARKPPLAPEPAPDSPQDKIDTDTDTENLAGDTEADTEADSEGPDASNAELEKDLSEFQEASIPQEHTGEDNNNDTTKNTGSIDGFDEGLEKDLSSIQKEPILQAAIVNGIKDDGGSDMDLFDDLDKELENDSPCLKRATALQETTVNDAENDDGGDTDQFDDWDEELQNDLYCLQDAGIPDKDIVGGTANGTSNVPLAQDNDRDDDEFSDCSAFDDANLIQAADTVTASSFAQNDRQKNHLHSPSKPAAALHPPSSICPKPTAPPLLSTGSSFYDDTADYLEEVFARGTGDPFSELF</sequence>
<reference evidence="2" key="2">
    <citation type="journal article" date="2023" name="IMA Fungus">
        <title>Comparative genomic study of the Penicillium genus elucidates a diverse pangenome and 15 lateral gene transfer events.</title>
        <authorList>
            <person name="Petersen C."/>
            <person name="Sorensen T."/>
            <person name="Nielsen M.R."/>
            <person name="Sondergaard T.E."/>
            <person name="Sorensen J.L."/>
            <person name="Fitzpatrick D.A."/>
            <person name="Frisvad J.C."/>
            <person name="Nielsen K.L."/>
        </authorList>
    </citation>
    <scope>NUCLEOTIDE SEQUENCE</scope>
    <source>
        <strain evidence="2">IBT 30761</strain>
    </source>
</reference>
<dbReference type="Proteomes" id="UP001149074">
    <property type="component" value="Unassembled WGS sequence"/>
</dbReference>
<evidence type="ECO:0000313" key="3">
    <source>
        <dbReference type="Proteomes" id="UP001149074"/>
    </source>
</evidence>
<dbReference type="GeneID" id="81355293"/>
<dbReference type="OrthoDB" id="4227165at2759"/>
<protein>
    <submittedName>
        <fullName evidence="2">Uncharacterized protein</fullName>
    </submittedName>
</protein>
<dbReference type="RefSeq" id="XP_056476671.1">
    <property type="nucleotide sequence ID" value="XM_056616314.1"/>
</dbReference>
<reference evidence="2" key="1">
    <citation type="submission" date="2022-11" db="EMBL/GenBank/DDBJ databases">
        <authorList>
            <person name="Petersen C."/>
        </authorList>
    </citation>
    <scope>NUCLEOTIDE SEQUENCE</scope>
    <source>
        <strain evidence="2">IBT 30761</strain>
    </source>
</reference>
<accession>A0A9W9KEW4</accession>
<evidence type="ECO:0000256" key="1">
    <source>
        <dbReference type="SAM" id="MobiDB-lite"/>
    </source>
</evidence>
<feature type="compositionally biased region" description="Acidic residues" evidence="1">
    <location>
        <begin position="246"/>
        <end position="264"/>
    </location>
</feature>
<feature type="region of interest" description="Disordered" evidence="1">
    <location>
        <begin position="51"/>
        <end position="193"/>
    </location>
</feature>
<feature type="region of interest" description="Disordered" evidence="1">
    <location>
        <begin position="280"/>
        <end position="307"/>
    </location>
</feature>
<comment type="caution">
    <text evidence="2">The sequence shown here is derived from an EMBL/GenBank/DDBJ whole genome shotgun (WGS) entry which is preliminary data.</text>
</comment>
<feature type="region of interest" description="Disordered" evidence="1">
    <location>
        <begin position="327"/>
        <end position="368"/>
    </location>
</feature>
<keyword evidence="3" id="KW-1185">Reference proteome</keyword>
<feature type="region of interest" description="Disordered" evidence="1">
    <location>
        <begin position="239"/>
        <end position="264"/>
    </location>
</feature>
<feature type="compositionally biased region" description="Basic and acidic residues" evidence="1">
    <location>
        <begin position="51"/>
        <end position="75"/>
    </location>
</feature>